<dbReference type="GO" id="GO:0016117">
    <property type="term" value="P:carotenoid biosynthetic process"/>
    <property type="evidence" value="ECO:0007669"/>
    <property type="project" value="InterPro"/>
</dbReference>
<dbReference type="GeneID" id="300269548"/>
<comment type="similarity">
    <text evidence="1">Belongs to the lycopene cyclase family.</text>
</comment>
<dbReference type="Pfam" id="PF05834">
    <property type="entry name" value="Lycopene_cycl"/>
    <property type="match status" value="1"/>
</dbReference>
<name>A0A9X8QIM5_9PSED</name>
<dbReference type="GO" id="GO:0045436">
    <property type="term" value="F:lycopene beta cyclase activity"/>
    <property type="evidence" value="ECO:0007669"/>
    <property type="project" value="InterPro"/>
</dbReference>
<protein>
    <submittedName>
        <fullName evidence="2">Lycopene beta-cyclase</fullName>
    </submittedName>
</protein>
<dbReference type="RefSeq" id="WP_074823687.1">
    <property type="nucleotide sequence ID" value="NZ_FOEV01000004.1"/>
</dbReference>
<sequence length="393" mass="43813">MNTYDLILAGGGLANGLIALKLRQTRPELRILLIEQGDRLGGNHTWSFHEPDLTTEQHAWIEPLVAHRWAEYQVFFPGLERTLSSGYASISAERFHDVLMERLGDSVRLNATVSALGPTEVRFANGEAFQAAAVLDGRGHRPSPHMGLGFQKFLGQELQLAQPHGLSGPIIMDATVPQTEGYRFIYVLPLTQDRVLIEDTYYADGQNLDPDRLRDHIARYAADHGWTIQSLIREEHGVLPITLSGDIEAFWAEAGDIPPTGLAAGLFHATTGYSLPEAVRLAELIAGCPRLDTSTLVDTVRRHALQRWRTYGFFRLLNRMLFLAGKPQHRYRVMRRFYGLPEPLIQRFYAGQLKPSDKLRILTGKPPVPLREALTAALASRTGQTGGPIKDIS</sequence>
<dbReference type="NCBIfam" id="TIGR01790">
    <property type="entry name" value="carotene-cycl"/>
    <property type="match status" value="1"/>
</dbReference>
<dbReference type="EMBL" id="FOEV01000004">
    <property type="protein sequence ID" value="SEQ14687.1"/>
    <property type="molecule type" value="Genomic_DNA"/>
</dbReference>
<reference evidence="2 3" key="1">
    <citation type="submission" date="2016-10" db="EMBL/GenBank/DDBJ databases">
        <authorList>
            <person name="Varghese N."/>
            <person name="Submissions S."/>
        </authorList>
    </citation>
    <scope>NUCLEOTIDE SEQUENCE [LARGE SCALE GENOMIC DNA]</scope>
    <source>
        <strain evidence="2 3">LMG 21974</strain>
    </source>
</reference>
<dbReference type="SUPFAM" id="SSF51905">
    <property type="entry name" value="FAD/NAD(P)-binding domain"/>
    <property type="match status" value="1"/>
</dbReference>
<dbReference type="InterPro" id="IPR008461">
    <property type="entry name" value="CrtY"/>
</dbReference>
<proteinExistence type="inferred from homology"/>
<evidence type="ECO:0000313" key="3">
    <source>
        <dbReference type="Proteomes" id="UP000183210"/>
    </source>
</evidence>
<evidence type="ECO:0000256" key="1">
    <source>
        <dbReference type="ARBA" id="ARBA00006599"/>
    </source>
</evidence>
<dbReference type="Gene3D" id="3.50.50.60">
    <property type="entry name" value="FAD/NAD(P)-binding domain"/>
    <property type="match status" value="1"/>
</dbReference>
<dbReference type="InterPro" id="IPR010108">
    <property type="entry name" value="Lycopene_cyclase_b/e"/>
</dbReference>
<organism evidence="2 3">
    <name type="scientific">Pseudomonas lutea</name>
    <dbReference type="NCBI Taxonomy" id="243924"/>
    <lineage>
        <taxon>Bacteria</taxon>
        <taxon>Pseudomonadati</taxon>
        <taxon>Pseudomonadota</taxon>
        <taxon>Gammaproteobacteria</taxon>
        <taxon>Pseudomonadales</taxon>
        <taxon>Pseudomonadaceae</taxon>
        <taxon>Pseudomonas</taxon>
    </lineage>
</organism>
<dbReference type="AlphaFoldDB" id="A0A9X8QIM5"/>
<dbReference type="NCBIfam" id="TIGR01789">
    <property type="entry name" value="lycopene_cycl"/>
    <property type="match status" value="1"/>
</dbReference>
<dbReference type="GO" id="GO:0016705">
    <property type="term" value="F:oxidoreductase activity, acting on paired donors, with incorporation or reduction of molecular oxygen"/>
    <property type="evidence" value="ECO:0007669"/>
    <property type="project" value="InterPro"/>
</dbReference>
<evidence type="ECO:0000313" key="2">
    <source>
        <dbReference type="EMBL" id="SEQ14687.1"/>
    </source>
</evidence>
<comment type="caution">
    <text evidence="2">The sequence shown here is derived from an EMBL/GenBank/DDBJ whole genome shotgun (WGS) entry which is preliminary data.</text>
</comment>
<accession>A0A9X8QIM5</accession>
<dbReference type="InterPro" id="IPR036188">
    <property type="entry name" value="FAD/NAD-bd_sf"/>
</dbReference>
<dbReference type="Proteomes" id="UP000183210">
    <property type="component" value="Unassembled WGS sequence"/>
</dbReference>
<gene>
    <name evidence="2" type="ORF">SAMN05216409_10476</name>
</gene>